<name>Q2SEC0_HAHCH</name>
<keyword evidence="2" id="KW-1185">Reference proteome</keyword>
<proteinExistence type="predicted"/>
<accession>Q2SEC0</accession>
<gene>
    <name evidence="1" type="ordered locus">HCH_04297</name>
</gene>
<dbReference type="Proteomes" id="UP000000238">
    <property type="component" value="Chromosome"/>
</dbReference>
<dbReference type="NCBIfam" id="TIGR03373">
    <property type="entry name" value="VI_minor_4"/>
    <property type="match status" value="1"/>
</dbReference>
<dbReference type="InterPro" id="IPR017748">
    <property type="entry name" value="TagF"/>
</dbReference>
<dbReference type="OrthoDB" id="9801841at2"/>
<reference evidence="1 2" key="1">
    <citation type="journal article" date="2005" name="Nucleic Acids Res.">
        <title>Genomic blueprint of Hahella chejuensis, a marine microbe producing an algicidal agent.</title>
        <authorList>
            <person name="Jeong H."/>
            <person name="Yim J.H."/>
            <person name="Lee C."/>
            <person name="Choi S.-H."/>
            <person name="Park Y.K."/>
            <person name="Yoon S.H."/>
            <person name="Hur C.-G."/>
            <person name="Kang H.-Y."/>
            <person name="Kim D."/>
            <person name="Lee H.H."/>
            <person name="Park K.H."/>
            <person name="Park S.-H."/>
            <person name="Park H.-S."/>
            <person name="Lee H.K."/>
            <person name="Oh T.K."/>
            <person name="Kim J.F."/>
        </authorList>
    </citation>
    <scope>NUCLEOTIDE SEQUENCE [LARGE SCALE GENOMIC DNA]</scope>
    <source>
        <strain evidence="1 2">KCTC 2396</strain>
    </source>
</reference>
<evidence type="ECO:0000313" key="1">
    <source>
        <dbReference type="EMBL" id="ABC31004.1"/>
    </source>
</evidence>
<dbReference type="EMBL" id="CP000155">
    <property type="protein sequence ID" value="ABC31004.1"/>
    <property type="molecule type" value="Genomic_DNA"/>
</dbReference>
<dbReference type="STRING" id="349521.HCH_04297"/>
<dbReference type="eggNOG" id="COG3913">
    <property type="taxonomic scope" value="Bacteria"/>
</dbReference>
<protein>
    <submittedName>
        <fullName evidence="1">Uncharacterized protein conserved in bacteria</fullName>
    </submittedName>
</protein>
<dbReference type="RefSeq" id="WP_011398071.1">
    <property type="nucleotide sequence ID" value="NC_007645.1"/>
</dbReference>
<dbReference type="InterPro" id="IPR038225">
    <property type="entry name" value="TagF_sf"/>
</dbReference>
<sequence length="230" mass="26426">MNNSSVGYFGKLPSSGDFIQLNLPGGFGSAWDKWLQNSLYASQQSLGQRWLDYYLVAPWWRFMIMPKVLDEQAWIGLWCPSVDSVGRYFPFTVLHPLNSRISYVDTLLSNGEWYETLETLIGRLLEQIIDFGEFRSELAAMTPPLERPLAGGSIQSLSLEIPEEEESTFPVAIGALDVMLLKQEEPHSFWWTQGSTWVSPRFVTAERLPKFQGFTAFLDGKWQQWGWNDR</sequence>
<evidence type="ECO:0000313" key="2">
    <source>
        <dbReference type="Proteomes" id="UP000000238"/>
    </source>
</evidence>
<dbReference type="PIRSF" id="PIRSF029287">
    <property type="entry name" value="UCP029287"/>
    <property type="match status" value="1"/>
</dbReference>
<dbReference type="Pfam" id="PF09867">
    <property type="entry name" value="TagF_N"/>
    <property type="match status" value="1"/>
</dbReference>
<dbReference type="AlphaFoldDB" id="Q2SEC0"/>
<organism evidence="1 2">
    <name type="scientific">Hahella chejuensis (strain KCTC 2396)</name>
    <dbReference type="NCBI Taxonomy" id="349521"/>
    <lineage>
        <taxon>Bacteria</taxon>
        <taxon>Pseudomonadati</taxon>
        <taxon>Pseudomonadota</taxon>
        <taxon>Gammaproteobacteria</taxon>
        <taxon>Oceanospirillales</taxon>
        <taxon>Hahellaceae</taxon>
        <taxon>Hahella</taxon>
    </lineage>
</organism>
<dbReference type="KEGG" id="hch:HCH_04297"/>
<dbReference type="Gene3D" id="3.40.1730.10">
    <property type="entry name" value="pa0076 domain"/>
    <property type="match status" value="1"/>
</dbReference>
<dbReference type="HOGENOM" id="CLU_084145_1_0_6"/>